<dbReference type="PANTHER" id="PTHR47991">
    <property type="entry name" value="OXOGLUTARATE/IRON-DEPENDENT DIOXYGENASE"/>
    <property type="match status" value="1"/>
</dbReference>
<sequence>MEDMESERERLFSLPTDQKNEGLKISRRGVQDTASPIYAVLVFHHHLNSYPPSPEPTRTLGLAGPSHRHLHGSIVTILRAKTSGLQVFKDGVGWIPVEPKNDALIVNLGDFTRILSNGRFISVLHRVVVKPVGVVACQLSLFRVCLI</sequence>
<dbReference type="Proteomes" id="UP000238479">
    <property type="component" value="Chromosome 6"/>
</dbReference>
<keyword evidence="1" id="KW-0479">Metal-binding</keyword>
<evidence type="ECO:0000256" key="1">
    <source>
        <dbReference type="ARBA" id="ARBA00022723"/>
    </source>
</evidence>
<proteinExistence type="predicted"/>
<dbReference type="GO" id="GO:0046872">
    <property type="term" value="F:metal ion binding"/>
    <property type="evidence" value="ECO:0007669"/>
    <property type="project" value="UniProtKB-KW"/>
</dbReference>
<dbReference type="GO" id="GO:0051213">
    <property type="term" value="F:dioxygenase activity"/>
    <property type="evidence" value="ECO:0007669"/>
    <property type="project" value="UniProtKB-KW"/>
</dbReference>
<organism evidence="5 6">
    <name type="scientific">Rosa chinensis</name>
    <name type="common">China rose</name>
    <dbReference type="NCBI Taxonomy" id="74649"/>
    <lineage>
        <taxon>Eukaryota</taxon>
        <taxon>Viridiplantae</taxon>
        <taxon>Streptophyta</taxon>
        <taxon>Embryophyta</taxon>
        <taxon>Tracheophyta</taxon>
        <taxon>Spermatophyta</taxon>
        <taxon>Magnoliopsida</taxon>
        <taxon>eudicotyledons</taxon>
        <taxon>Gunneridae</taxon>
        <taxon>Pentapetalae</taxon>
        <taxon>rosids</taxon>
        <taxon>fabids</taxon>
        <taxon>Rosales</taxon>
        <taxon>Rosaceae</taxon>
        <taxon>Rosoideae</taxon>
        <taxon>Rosoideae incertae sedis</taxon>
        <taxon>Rosa</taxon>
    </lineage>
</organism>
<dbReference type="Pfam" id="PF03171">
    <property type="entry name" value="2OG-FeII_Oxy"/>
    <property type="match status" value="1"/>
</dbReference>
<keyword evidence="5" id="KW-0560">Oxidoreductase</keyword>
<dbReference type="SUPFAM" id="SSF51197">
    <property type="entry name" value="Clavaminate synthase-like"/>
    <property type="match status" value="1"/>
</dbReference>
<evidence type="ECO:0000313" key="5">
    <source>
        <dbReference type="EMBL" id="PRQ28148.1"/>
    </source>
</evidence>
<keyword evidence="6" id="KW-1185">Reference proteome</keyword>
<evidence type="ECO:0000256" key="2">
    <source>
        <dbReference type="ARBA" id="ARBA00022896"/>
    </source>
</evidence>
<gene>
    <name evidence="5" type="ORF">RchiOBHm_Chr6g0312871</name>
</gene>
<name>A0A2P6Q1S9_ROSCH</name>
<protein>
    <submittedName>
        <fullName evidence="5">Putative oxoglutarate/iron-dependent dioxygenase, isopenicillin N synthase</fullName>
    </submittedName>
</protein>
<dbReference type="Gramene" id="PRQ28148">
    <property type="protein sequence ID" value="PRQ28148"/>
    <property type="gene ID" value="RchiOBHm_Chr6g0312871"/>
</dbReference>
<evidence type="ECO:0000259" key="4">
    <source>
        <dbReference type="Pfam" id="PF03171"/>
    </source>
</evidence>
<dbReference type="InterPro" id="IPR027443">
    <property type="entry name" value="IPNS-like_sf"/>
</dbReference>
<accession>A0A2P6Q1S9</accession>
<dbReference type="InterPro" id="IPR044861">
    <property type="entry name" value="IPNS-like_FE2OG_OXY"/>
</dbReference>
<dbReference type="InterPro" id="IPR050295">
    <property type="entry name" value="Plant_2OG-oxidoreductases"/>
</dbReference>
<dbReference type="AlphaFoldDB" id="A0A2P6Q1S9"/>
<keyword evidence="5" id="KW-0223">Dioxygenase</keyword>
<keyword evidence="2" id="KW-0847">Vitamin C</keyword>
<evidence type="ECO:0000256" key="3">
    <source>
        <dbReference type="ARBA" id="ARBA00023004"/>
    </source>
</evidence>
<comment type="caution">
    <text evidence="5">The sequence shown here is derived from an EMBL/GenBank/DDBJ whole genome shotgun (WGS) entry which is preliminary data.</text>
</comment>
<evidence type="ECO:0000313" key="6">
    <source>
        <dbReference type="Proteomes" id="UP000238479"/>
    </source>
</evidence>
<feature type="domain" description="Isopenicillin N synthase-like Fe(2+) 2OG dioxygenase" evidence="4">
    <location>
        <begin position="42"/>
        <end position="130"/>
    </location>
</feature>
<dbReference type="EMBL" id="PDCK01000044">
    <property type="protein sequence ID" value="PRQ28148.1"/>
    <property type="molecule type" value="Genomic_DNA"/>
</dbReference>
<reference evidence="5 6" key="1">
    <citation type="journal article" date="2018" name="Nat. Genet.">
        <title>The Rosa genome provides new insights in the design of modern roses.</title>
        <authorList>
            <person name="Bendahmane M."/>
        </authorList>
    </citation>
    <scope>NUCLEOTIDE SEQUENCE [LARGE SCALE GENOMIC DNA]</scope>
    <source>
        <strain evidence="6">cv. Old Blush</strain>
    </source>
</reference>
<dbReference type="Gene3D" id="2.60.120.330">
    <property type="entry name" value="B-lactam Antibiotic, Isopenicillin N Synthase, Chain"/>
    <property type="match status" value="1"/>
</dbReference>
<dbReference type="GO" id="GO:0031418">
    <property type="term" value="F:L-ascorbic acid binding"/>
    <property type="evidence" value="ECO:0007669"/>
    <property type="project" value="UniProtKB-KW"/>
</dbReference>
<keyword evidence="3" id="KW-0408">Iron</keyword>